<dbReference type="Proteomes" id="UP000054729">
    <property type="component" value="Unassembled WGS sequence"/>
</dbReference>
<organism evidence="1 2">
    <name type="scientific">Legionella waltersii</name>
    <dbReference type="NCBI Taxonomy" id="66969"/>
    <lineage>
        <taxon>Bacteria</taxon>
        <taxon>Pseudomonadati</taxon>
        <taxon>Pseudomonadota</taxon>
        <taxon>Gammaproteobacteria</taxon>
        <taxon>Legionellales</taxon>
        <taxon>Legionellaceae</taxon>
        <taxon>Legionella</taxon>
    </lineage>
</organism>
<comment type="caution">
    <text evidence="1">The sequence shown here is derived from an EMBL/GenBank/DDBJ whole genome shotgun (WGS) entry which is preliminary data.</text>
</comment>
<sequence length="443" mass="51171">MVNITGGNINKKIYDEYLFYYQSRLPKDAHRHAPVLANISVFLSNPSLITQALTVLEQEVKFLWNFENSTRTADKQLKLNQSIQFCRFMNLLWPVPNEELISNKTNNLLSKVLLYREQKHGFNFDVNLSQRPVPTFVGFVDKKEADQVLEKNQLWSDENILSPLFFHGKETHRLQLNLIMIAVELGLLDIGGWVSVVELKNILAKVKTQNDLPLWDSVIDTVAVGDNAKMNLQHPLILRKTPAIITDNMEHNSQYIYGMDPFYFHSYLMSIARKDYPYLAQCVTEKFCKSAFKLNQIENALGYKMISNYGYDKLIALDVNERDIMSTLERLAKAYNTNNHIITSEHILQYQKAKTEGKAFNEVTNSKKLEIRGGKIESNGFTFKDTVGVVLFKKPYQGWQEYKEQRNPHPIMETSEKTESFNEGTNSNKLENWGSNKRAKVCF</sequence>
<dbReference type="AlphaFoldDB" id="A0A0W1AP08"/>
<accession>A0A0W1AP08</accession>
<dbReference type="RefSeq" id="WP_058478938.1">
    <property type="nucleotide sequence ID" value="NZ_CAAAIQ010000029.1"/>
</dbReference>
<dbReference type="EMBL" id="LNZB01000002">
    <property type="protein sequence ID" value="KTD83078.1"/>
    <property type="molecule type" value="Genomic_DNA"/>
</dbReference>
<protein>
    <recommendedName>
        <fullName evidence="3">DUF5636 domain-containing protein</fullName>
    </recommendedName>
</protein>
<dbReference type="PATRIC" id="fig|66969.6.peg.74"/>
<dbReference type="STRING" id="66969.Lwal_0066"/>
<evidence type="ECO:0000313" key="1">
    <source>
        <dbReference type="EMBL" id="KTD83078.1"/>
    </source>
</evidence>
<reference evidence="1 2" key="1">
    <citation type="submission" date="2015-11" db="EMBL/GenBank/DDBJ databases">
        <title>Genomic analysis of 38 Legionella species identifies large and diverse effector repertoires.</title>
        <authorList>
            <person name="Burstein D."/>
            <person name="Amaro F."/>
            <person name="Zusman T."/>
            <person name="Lifshitz Z."/>
            <person name="Cohen O."/>
            <person name="Gilbert J.A."/>
            <person name="Pupko T."/>
            <person name="Shuman H.A."/>
            <person name="Segal G."/>
        </authorList>
    </citation>
    <scope>NUCLEOTIDE SEQUENCE [LARGE SCALE GENOMIC DNA]</scope>
    <source>
        <strain evidence="1 2">ATCC 51914</strain>
    </source>
</reference>
<evidence type="ECO:0008006" key="3">
    <source>
        <dbReference type="Google" id="ProtNLM"/>
    </source>
</evidence>
<proteinExistence type="predicted"/>
<keyword evidence="2" id="KW-1185">Reference proteome</keyword>
<gene>
    <name evidence="1" type="ORF">Lwal_0066</name>
</gene>
<dbReference type="OrthoDB" id="5640271at2"/>
<evidence type="ECO:0000313" key="2">
    <source>
        <dbReference type="Proteomes" id="UP000054729"/>
    </source>
</evidence>
<name>A0A0W1AP08_9GAMM</name>